<dbReference type="Pfam" id="PF21214">
    <property type="entry name" value="WHD_2nd_SelB_bact"/>
    <property type="match status" value="1"/>
</dbReference>
<dbReference type="InterPro" id="IPR057335">
    <property type="entry name" value="Beta-barrel_SelB"/>
</dbReference>
<organism evidence="10 11">
    <name type="scientific">Allochromatium humboldtianum</name>
    <dbReference type="NCBI Taxonomy" id="504901"/>
    <lineage>
        <taxon>Bacteria</taxon>
        <taxon>Pseudomonadati</taxon>
        <taxon>Pseudomonadota</taxon>
        <taxon>Gammaproteobacteria</taxon>
        <taxon>Chromatiales</taxon>
        <taxon>Chromatiaceae</taxon>
        <taxon>Allochromatium</taxon>
    </lineage>
</organism>
<dbReference type="GO" id="GO:0005737">
    <property type="term" value="C:cytoplasm"/>
    <property type="evidence" value="ECO:0007669"/>
    <property type="project" value="UniProtKB-SubCell"/>
</dbReference>
<dbReference type="Pfam" id="PF09106">
    <property type="entry name" value="WHD_2nd_SelB"/>
    <property type="match status" value="1"/>
</dbReference>
<dbReference type="AlphaFoldDB" id="A0A850RGI0"/>
<dbReference type="GO" id="GO:0005525">
    <property type="term" value="F:GTP binding"/>
    <property type="evidence" value="ECO:0007669"/>
    <property type="project" value="UniProtKB-KW"/>
</dbReference>
<dbReference type="PROSITE" id="PS00301">
    <property type="entry name" value="G_TR_1"/>
    <property type="match status" value="1"/>
</dbReference>
<dbReference type="InterPro" id="IPR031157">
    <property type="entry name" value="G_TR_CS"/>
</dbReference>
<dbReference type="CDD" id="cd03696">
    <property type="entry name" value="SelB_II"/>
    <property type="match status" value="1"/>
</dbReference>
<dbReference type="InterPro" id="IPR015190">
    <property type="entry name" value="Elong_fac_SelB-wing-hlx_typ-2"/>
</dbReference>
<dbReference type="InterPro" id="IPR048931">
    <property type="entry name" value="WHD_2nd_SelB_bact"/>
</dbReference>
<dbReference type="NCBIfam" id="TIGR00475">
    <property type="entry name" value="selB"/>
    <property type="match status" value="1"/>
</dbReference>
<dbReference type="Gene3D" id="1.10.10.10">
    <property type="entry name" value="Winged helix-like DNA-binding domain superfamily/Winged helix DNA-binding domain"/>
    <property type="match status" value="3"/>
</dbReference>
<dbReference type="PROSITE" id="PS51722">
    <property type="entry name" value="G_TR_2"/>
    <property type="match status" value="1"/>
</dbReference>
<gene>
    <name evidence="10" type="primary">selB</name>
    <name evidence="10" type="ORF">HW932_05600</name>
</gene>
<comment type="function">
    <text evidence="7">Translation factor necessary for the incorporation of selenocysteine into proteins. It probably replaces EF-Tu for the insertion of selenocysteine directed by the UGA codon. SelB binds GTP and GDP.</text>
</comment>
<evidence type="ECO:0000256" key="6">
    <source>
        <dbReference type="ARBA" id="ARBA00023134"/>
    </source>
</evidence>
<dbReference type="InterPro" id="IPR004161">
    <property type="entry name" value="EFTu-like_2"/>
</dbReference>
<evidence type="ECO:0000256" key="7">
    <source>
        <dbReference type="ARBA" id="ARBA00025526"/>
    </source>
</evidence>
<keyword evidence="3" id="KW-0963">Cytoplasm</keyword>
<dbReference type="Pfam" id="PF00009">
    <property type="entry name" value="GTP_EFTU"/>
    <property type="match status" value="1"/>
</dbReference>
<dbReference type="Pfam" id="PF03144">
    <property type="entry name" value="GTP_EFTU_D2"/>
    <property type="match status" value="1"/>
</dbReference>
<accession>A0A850RGI0</accession>
<dbReference type="SUPFAM" id="SSF52540">
    <property type="entry name" value="P-loop containing nucleoside triphosphate hydrolases"/>
    <property type="match status" value="1"/>
</dbReference>
<dbReference type="Pfam" id="PF25461">
    <property type="entry name" value="Beta-barrel_SelB"/>
    <property type="match status" value="1"/>
</dbReference>
<dbReference type="CDD" id="cd04171">
    <property type="entry name" value="SelB"/>
    <property type="match status" value="1"/>
</dbReference>
<evidence type="ECO:0000256" key="1">
    <source>
        <dbReference type="ARBA" id="ARBA00004496"/>
    </source>
</evidence>
<evidence type="ECO:0000313" key="11">
    <source>
        <dbReference type="Proteomes" id="UP000592294"/>
    </source>
</evidence>
<dbReference type="InterPro" id="IPR009001">
    <property type="entry name" value="Transl_elong_EF1A/Init_IF2_C"/>
</dbReference>
<dbReference type="Gene3D" id="3.40.50.300">
    <property type="entry name" value="P-loop containing nucleotide triphosphate hydrolases"/>
    <property type="match status" value="1"/>
</dbReference>
<comment type="subcellular location">
    <subcellularLocation>
        <location evidence="1">Cytoplasm</location>
    </subcellularLocation>
</comment>
<keyword evidence="6" id="KW-0342">GTP-binding</keyword>
<comment type="caution">
    <text evidence="10">The sequence shown here is derived from an EMBL/GenBank/DDBJ whole genome shotgun (WGS) entry which is preliminary data.</text>
</comment>
<dbReference type="InterPro" id="IPR009000">
    <property type="entry name" value="Transl_B-barrel_sf"/>
</dbReference>
<dbReference type="PANTHER" id="PTHR43721">
    <property type="entry name" value="ELONGATION FACTOR TU-RELATED"/>
    <property type="match status" value="1"/>
</dbReference>
<dbReference type="InterPro" id="IPR036388">
    <property type="entry name" value="WH-like_DNA-bd_sf"/>
</dbReference>
<dbReference type="GO" id="GO:0003723">
    <property type="term" value="F:RNA binding"/>
    <property type="evidence" value="ECO:0007669"/>
    <property type="project" value="InterPro"/>
</dbReference>
<dbReference type="GO" id="GO:0003746">
    <property type="term" value="F:translation elongation factor activity"/>
    <property type="evidence" value="ECO:0007669"/>
    <property type="project" value="UniProtKB-KW"/>
</dbReference>
<proteinExistence type="predicted"/>
<evidence type="ECO:0000256" key="8">
    <source>
        <dbReference type="ARBA" id="ARBA00031615"/>
    </source>
</evidence>
<keyword evidence="11" id="KW-1185">Reference proteome</keyword>
<dbReference type="InterPro" id="IPR000795">
    <property type="entry name" value="T_Tr_GTP-bd_dom"/>
</dbReference>
<dbReference type="InterPro" id="IPR050055">
    <property type="entry name" value="EF-Tu_GTPase"/>
</dbReference>
<dbReference type="GO" id="GO:0003924">
    <property type="term" value="F:GTPase activity"/>
    <property type="evidence" value="ECO:0007669"/>
    <property type="project" value="InterPro"/>
</dbReference>
<dbReference type="CDD" id="cd15491">
    <property type="entry name" value="selB_III"/>
    <property type="match status" value="1"/>
</dbReference>
<dbReference type="InterPro" id="IPR015191">
    <property type="entry name" value="SelB_WHD4"/>
</dbReference>
<evidence type="ECO:0000256" key="3">
    <source>
        <dbReference type="ARBA" id="ARBA00022490"/>
    </source>
</evidence>
<dbReference type="RefSeq" id="WP_176975505.1">
    <property type="nucleotide sequence ID" value="NZ_JABZEO010000003.1"/>
</dbReference>
<name>A0A850RGI0_9GAMM</name>
<keyword evidence="4" id="KW-0547">Nucleotide-binding</keyword>
<dbReference type="SUPFAM" id="SSF50447">
    <property type="entry name" value="Translation proteins"/>
    <property type="match status" value="1"/>
</dbReference>
<reference evidence="10 11" key="1">
    <citation type="submission" date="2020-06" db="EMBL/GenBank/DDBJ databases">
        <title>Whole-genome sequence of Allochromatium humboldtianum DSM 21881, type strain.</title>
        <authorList>
            <person name="Kyndt J.A."/>
            <person name="Meyer T.E."/>
        </authorList>
    </citation>
    <scope>NUCLEOTIDE SEQUENCE [LARGE SCALE GENOMIC DNA]</scope>
    <source>
        <strain evidence="10 11">DSM 21881</strain>
    </source>
</reference>
<dbReference type="InterPro" id="IPR004535">
    <property type="entry name" value="Transl_elong_SelB"/>
</dbReference>
<evidence type="ECO:0000313" key="10">
    <source>
        <dbReference type="EMBL" id="NVZ08731.1"/>
    </source>
</evidence>
<dbReference type="GO" id="GO:0001514">
    <property type="term" value="P:selenocysteine incorporation"/>
    <property type="evidence" value="ECO:0007669"/>
    <property type="project" value="InterPro"/>
</dbReference>
<dbReference type="PANTHER" id="PTHR43721:SF22">
    <property type="entry name" value="ELONGATION FACTOR TU, MITOCHONDRIAL"/>
    <property type="match status" value="1"/>
</dbReference>
<dbReference type="SUPFAM" id="SSF50465">
    <property type="entry name" value="EF-Tu/eEF-1alpha/eIF2-gamma C-terminal domain"/>
    <property type="match status" value="1"/>
</dbReference>
<dbReference type="EMBL" id="JABZEO010000003">
    <property type="protein sequence ID" value="NVZ08731.1"/>
    <property type="molecule type" value="Genomic_DNA"/>
</dbReference>
<dbReference type="Gene3D" id="2.40.30.10">
    <property type="entry name" value="Translation factors"/>
    <property type="match status" value="1"/>
</dbReference>
<dbReference type="InterPro" id="IPR027417">
    <property type="entry name" value="P-loop_NTPase"/>
</dbReference>
<dbReference type="Pfam" id="PF09107">
    <property type="entry name" value="WHD_3rd_SelB"/>
    <property type="match status" value="1"/>
</dbReference>
<evidence type="ECO:0000256" key="4">
    <source>
        <dbReference type="ARBA" id="ARBA00022741"/>
    </source>
</evidence>
<keyword evidence="5" id="KW-0648">Protein biosynthesis</keyword>
<dbReference type="SUPFAM" id="SSF46785">
    <property type="entry name" value="Winged helix' DNA-binding domain"/>
    <property type="match status" value="3"/>
</dbReference>
<sequence length="638" mass="70212">MIIGTAGHIDHGKTALVQALTGVDTDRLKEEKARGITIELGYAYQPLPNGEVLGFIDVPGHERLVHTMLAGAAGIDFLLLVVAADDGLMPQTHEHLRIAELLGLARGAVALTKIDRVDADRVAAVSADIAALLATGPLAGLPIFPVSALDGTGIEPLRRHLHTVGTAFPPRATQGRFRLAVDRCFTLHGAGTLVTGTVFAGEVRVGDEVCLLPGGQRVRVRGLHAQNRPAERGRAGQRCALNLAGIDKDAIARGDWIVDPALALPVERFDACLTLSPQAPRPLRQWTPVHLHLGAAHRMAHLVRLDSDQLAPGERGWVQLVPERPLGALYGDRFILRDAEARQTLGGGRVLDIRAPARRRRTPERLAELAALACPEPAERLARLLEQAEFGIDLDELERAWNQPDLRTPLPADCRLIRSGGETRVLTLAAWEALERRLLDGLAEHHVQSPDELGPDAARARRRWLPRLPPPVFEPLVAGLIERGALKRTGAWLHRPEHDLRLTPAEQAVAERILSLLHASPLEPPWVRDIARTLEREESEVRQLLRRLGGQGQVFQVVRDLFFLPETLDQFVEVVRDLEREQDGARAADFRDRTGLGRKRAIQILEHFDRLGFTRRLKDVHRVRPDSPLAAPGVKIAP</sequence>
<evidence type="ECO:0000256" key="2">
    <source>
        <dbReference type="ARBA" id="ARBA00015953"/>
    </source>
</evidence>
<keyword evidence="10" id="KW-0251">Elongation factor</keyword>
<dbReference type="InterPro" id="IPR036390">
    <property type="entry name" value="WH_DNA-bd_sf"/>
</dbReference>
<feature type="domain" description="Tr-type G" evidence="9">
    <location>
        <begin position="1"/>
        <end position="171"/>
    </location>
</feature>
<protein>
    <recommendedName>
        <fullName evidence="2">Selenocysteine-specific elongation factor</fullName>
    </recommendedName>
    <alternativeName>
        <fullName evidence="8">SelB translation factor</fullName>
    </alternativeName>
</protein>
<dbReference type="Proteomes" id="UP000592294">
    <property type="component" value="Unassembled WGS sequence"/>
</dbReference>
<evidence type="ECO:0000256" key="5">
    <source>
        <dbReference type="ARBA" id="ARBA00022917"/>
    </source>
</evidence>
<evidence type="ECO:0000259" key="9">
    <source>
        <dbReference type="PROSITE" id="PS51722"/>
    </source>
</evidence>